<gene>
    <name evidence="2" type="ORF">PHYPA_002698</name>
</gene>
<feature type="region of interest" description="Disordered" evidence="1">
    <location>
        <begin position="1"/>
        <end position="27"/>
    </location>
</feature>
<name>A0A2K1L1K2_PHYPA</name>
<organism evidence="2">
    <name type="scientific">Physcomitrium patens</name>
    <name type="common">Spreading-leaved earth moss</name>
    <name type="synonym">Physcomitrella patens</name>
    <dbReference type="NCBI Taxonomy" id="3218"/>
    <lineage>
        <taxon>Eukaryota</taxon>
        <taxon>Viridiplantae</taxon>
        <taxon>Streptophyta</taxon>
        <taxon>Embryophyta</taxon>
        <taxon>Bryophyta</taxon>
        <taxon>Bryophytina</taxon>
        <taxon>Bryopsida</taxon>
        <taxon>Funariidae</taxon>
        <taxon>Funariales</taxon>
        <taxon>Funariaceae</taxon>
        <taxon>Physcomitrium</taxon>
    </lineage>
</organism>
<reference evidence="3" key="3">
    <citation type="submission" date="2020-12" db="UniProtKB">
        <authorList>
            <consortium name="EnsemblPlants"/>
        </authorList>
    </citation>
    <scope>IDENTIFICATION</scope>
</reference>
<dbReference type="AlphaFoldDB" id="A0A2K1L1K2"/>
<evidence type="ECO:0000313" key="2">
    <source>
        <dbReference type="EMBL" id="PNR59906.1"/>
    </source>
</evidence>
<dbReference type="InParanoid" id="A0A2K1L1K2"/>
<evidence type="ECO:0000313" key="3">
    <source>
        <dbReference type="EnsemblPlants" id="PAC:32936548.CDS.1"/>
    </source>
</evidence>
<protein>
    <submittedName>
        <fullName evidence="2 3">Uncharacterized protein</fullName>
    </submittedName>
</protein>
<dbReference type="Gramene" id="Pp3c2_14669V3.1">
    <property type="protein sequence ID" value="PAC:32936548.CDS.1"/>
    <property type="gene ID" value="Pp3c2_14669"/>
</dbReference>
<evidence type="ECO:0000313" key="4">
    <source>
        <dbReference type="Proteomes" id="UP000006727"/>
    </source>
</evidence>
<dbReference type="EMBL" id="ABEU02000002">
    <property type="protein sequence ID" value="PNR59906.1"/>
    <property type="molecule type" value="Genomic_DNA"/>
</dbReference>
<proteinExistence type="predicted"/>
<dbReference type="EnsemblPlants" id="Pp3c2_14669V3.1">
    <property type="protein sequence ID" value="PAC:32936548.CDS.1"/>
    <property type="gene ID" value="Pp3c2_14669"/>
</dbReference>
<reference evidence="2 4" key="2">
    <citation type="journal article" date="2018" name="Plant J.">
        <title>The Physcomitrella patens chromosome-scale assembly reveals moss genome structure and evolution.</title>
        <authorList>
            <person name="Lang D."/>
            <person name="Ullrich K.K."/>
            <person name="Murat F."/>
            <person name="Fuchs J."/>
            <person name="Jenkins J."/>
            <person name="Haas F.B."/>
            <person name="Piednoel M."/>
            <person name="Gundlach H."/>
            <person name="Van Bel M."/>
            <person name="Meyberg R."/>
            <person name="Vives C."/>
            <person name="Morata J."/>
            <person name="Symeonidi A."/>
            <person name="Hiss M."/>
            <person name="Muchero W."/>
            <person name="Kamisugi Y."/>
            <person name="Saleh O."/>
            <person name="Blanc G."/>
            <person name="Decker E.L."/>
            <person name="van Gessel N."/>
            <person name="Grimwood J."/>
            <person name="Hayes R.D."/>
            <person name="Graham S.W."/>
            <person name="Gunter L.E."/>
            <person name="McDaniel S.F."/>
            <person name="Hoernstein S.N.W."/>
            <person name="Larsson A."/>
            <person name="Li F.W."/>
            <person name="Perroud P.F."/>
            <person name="Phillips J."/>
            <person name="Ranjan P."/>
            <person name="Rokshar D.S."/>
            <person name="Rothfels C.J."/>
            <person name="Schneider L."/>
            <person name="Shu S."/>
            <person name="Stevenson D.W."/>
            <person name="Thummler F."/>
            <person name="Tillich M."/>
            <person name="Villarreal Aguilar J.C."/>
            <person name="Widiez T."/>
            <person name="Wong G.K."/>
            <person name="Wymore A."/>
            <person name="Zhang Y."/>
            <person name="Zimmer A.D."/>
            <person name="Quatrano R.S."/>
            <person name="Mayer K.F.X."/>
            <person name="Goodstein D."/>
            <person name="Casacuberta J.M."/>
            <person name="Vandepoele K."/>
            <person name="Reski R."/>
            <person name="Cuming A.C."/>
            <person name="Tuskan G.A."/>
            <person name="Maumus F."/>
            <person name="Salse J."/>
            <person name="Schmutz J."/>
            <person name="Rensing S.A."/>
        </authorList>
    </citation>
    <scope>NUCLEOTIDE SEQUENCE [LARGE SCALE GENOMIC DNA]</scope>
    <source>
        <strain evidence="3 4">cv. Gransden 2004</strain>
    </source>
</reference>
<reference evidence="2 4" key="1">
    <citation type="journal article" date="2008" name="Science">
        <title>The Physcomitrella genome reveals evolutionary insights into the conquest of land by plants.</title>
        <authorList>
            <person name="Rensing S."/>
            <person name="Lang D."/>
            <person name="Zimmer A."/>
            <person name="Terry A."/>
            <person name="Salamov A."/>
            <person name="Shapiro H."/>
            <person name="Nishiyama T."/>
            <person name="Perroud P.-F."/>
            <person name="Lindquist E."/>
            <person name="Kamisugi Y."/>
            <person name="Tanahashi T."/>
            <person name="Sakakibara K."/>
            <person name="Fujita T."/>
            <person name="Oishi K."/>
            <person name="Shin-I T."/>
            <person name="Kuroki Y."/>
            <person name="Toyoda A."/>
            <person name="Suzuki Y."/>
            <person name="Hashimoto A."/>
            <person name="Yamaguchi K."/>
            <person name="Sugano A."/>
            <person name="Kohara Y."/>
            <person name="Fujiyama A."/>
            <person name="Anterola A."/>
            <person name="Aoki S."/>
            <person name="Ashton N."/>
            <person name="Barbazuk W.B."/>
            <person name="Barker E."/>
            <person name="Bennetzen J."/>
            <person name="Bezanilla M."/>
            <person name="Blankenship R."/>
            <person name="Cho S.H."/>
            <person name="Dutcher S."/>
            <person name="Estelle M."/>
            <person name="Fawcett J.A."/>
            <person name="Gundlach H."/>
            <person name="Hanada K."/>
            <person name="Heyl A."/>
            <person name="Hicks K.A."/>
            <person name="Hugh J."/>
            <person name="Lohr M."/>
            <person name="Mayer K."/>
            <person name="Melkozernov A."/>
            <person name="Murata T."/>
            <person name="Nelson D."/>
            <person name="Pils B."/>
            <person name="Prigge M."/>
            <person name="Reiss B."/>
            <person name="Renner T."/>
            <person name="Rombauts S."/>
            <person name="Rushton P."/>
            <person name="Sanderfoot A."/>
            <person name="Schween G."/>
            <person name="Shiu S.-H."/>
            <person name="Stueber K."/>
            <person name="Theodoulou F.L."/>
            <person name="Tu H."/>
            <person name="Van de Peer Y."/>
            <person name="Verrier P.J."/>
            <person name="Waters E."/>
            <person name="Wood A."/>
            <person name="Yang L."/>
            <person name="Cove D."/>
            <person name="Cuming A."/>
            <person name="Hasebe M."/>
            <person name="Lucas S."/>
            <person name="Mishler D.B."/>
            <person name="Reski R."/>
            <person name="Grigoriev I."/>
            <person name="Quatrano R.S."/>
            <person name="Boore J.L."/>
        </authorList>
    </citation>
    <scope>NUCLEOTIDE SEQUENCE [LARGE SCALE GENOMIC DNA]</scope>
    <source>
        <strain evidence="3 4">cv. Gransden 2004</strain>
    </source>
</reference>
<accession>A0A2K1L1K2</accession>
<evidence type="ECO:0000256" key="1">
    <source>
        <dbReference type="SAM" id="MobiDB-lite"/>
    </source>
</evidence>
<dbReference type="Proteomes" id="UP000006727">
    <property type="component" value="Chromosome 2"/>
</dbReference>
<sequence length="98" mass="11234">MVPRTGSRGDKARALQSSRGRRRGRWSRRCVQLHRKSKLDLVPCEQVSPTAIPTTRISVAPSSLWISHFYPTYPPCLFLFLHSGLVCGLDFVWDLVYF</sequence>
<keyword evidence="4" id="KW-1185">Reference proteome</keyword>